<evidence type="ECO:0000313" key="4">
    <source>
        <dbReference type="Proteomes" id="UP000193200"/>
    </source>
</evidence>
<dbReference type="SUPFAM" id="SSF51905">
    <property type="entry name" value="FAD/NAD(P)-binding domain"/>
    <property type="match status" value="1"/>
</dbReference>
<dbReference type="GO" id="GO:0016491">
    <property type="term" value="F:oxidoreductase activity"/>
    <property type="evidence" value="ECO:0007669"/>
    <property type="project" value="UniProtKB-KW"/>
</dbReference>
<proteinExistence type="predicted"/>
<reference evidence="3 4" key="1">
    <citation type="submission" date="2017-03" db="EMBL/GenBank/DDBJ databases">
        <authorList>
            <person name="Afonso C.L."/>
            <person name="Miller P.J."/>
            <person name="Scott M.A."/>
            <person name="Spackman E."/>
            <person name="Goraichik I."/>
            <person name="Dimitrov K.M."/>
            <person name="Suarez D.L."/>
            <person name="Swayne D.E."/>
        </authorList>
    </citation>
    <scope>NUCLEOTIDE SEQUENCE [LARGE SCALE GENOMIC DNA]</scope>
    <source>
        <strain evidence="3 4">CECT 7691</strain>
    </source>
</reference>
<dbReference type="GO" id="GO:0005737">
    <property type="term" value="C:cytoplasm"/>
    <property type="evidence" value="ECO:0007669"/>
    <property type="project" value="TreeGrafter"/>
</dbReference>
<evidence type="ECO:0000259" key="2">
    <source>
        <dbReference type="Pfam" id="PF01266"/>
    </source>
</evidence>
<dbReference type="InterPro" id="IPR036188">
    <property type="entry name" value="FAD/NAD-bd_sf"/>
</dbReference>
<organism evidence="3 4">
    <name type="scientific">Oceanibacterium hippocampi</name>
    <dbReference type="NCBI Taxonomy" id="745714"/>
    <lineage>
        <taxon>Bacteria</taxon>
        <taxon>Pseudomonadati</taxon>
        <taxon>Pseudomonadota</taxon>
        <taxon>Alphaproteobacteria</taxon>
        <taxon>Sneathiellales</taxon>
        <taxon>Sneathiellaceae</taxon>
        <taxon>Oceanibacterium</taxon>
    </lineage>
</organism>
<dbReference type="InParanoid" id="A0A1Y5TMR4"/>
<dbReference type="PANTHER" id="PTHR13847:SF281">
    <property type="entry name" value="FAD DEPENDENT OXIDOREDUCTASE DOMAIN-CONTAINING PROTEIN"/>
    <property type="match status" value="1"/>
</dbReference>
<dbReference type="PANTHER" id="PTHR13847">
    <property type="entry name" value="SARCOSINE DEHYDROGENASE-RELATED"/>
    <property type="match status" value="1"/>
</dbReference>
<dbReference type="EMBL" id="FWFR01000002">
    <property type="protein sequence ID" value="SLN64012.1"/>
    <property type="molecule type" value="Genomic_DNA"/>
</dbReference>
<evidence type="ECO:0000256" key="1">
    <source>
        <dbReference type="ARBA" id="ARBA00023002"/>
    </source>
</evidence>
<protein>
    <submittedName>
        <fullName evidence="3">Gamma-glutamylputrescine oxidoreductase</fullName>
        <ecNumber evidence="3">1.4.3.-</ecNumber>
    </submittedName>
</protein>
<dbReference type="Gene3D" id="3.50.50.60">
    <property type="entry name" value="FAD/NAD(P)-binding domain"/>
    <property type="match status" value="1"/>
</dbReference>
<dbReference type="Gene3D" id="3.30.9.10">
    <property type="entry name" value="D-Amino Acid Oxidase, subunit A, domain 2"/>
    <property type="match status" value="1"/>
</dbReference>
<dbReference type="OrthoDB" id="9806601at2"/>
<evidence type="ECO:0000313" key="3">
    <source>
        <dbReference type="EMBL" id="SLN64012.1"/>
    </source>
</evidence>
<dbReference type="AlphaFoldDB" id="A0A1Y5TMR4"/>
<gene>
    <name evidence="3" type="primary">puuB_2</name>
    <name evidence="3" type="ORF">OCH7691_02887</name>
</gene>
<keyword evidence="1 3" id="KW-0560">Oxidoreductase</keyword>
<name>A0A1Y5TMR4_9PROT</name>
<feature type="domain" description="FAD dependent oxidoreductase" evidence="2">
    <location>
        <begin position="34"/>
        <end position="382"/>
    </location>
</feature>
<sequence length="431" mass="47128">MADLFTADYKAEPYWWERSPRPRLDAPSLPSSVDVAIVGSGYTGLCAALETARAGRSTLILDAEDAGWGCSSRNGGQISTSIKPGYEELSRLHGPEAAFAILKEGHNALAWIGEFIAAEKIDCDFTVPGRFHAAHNPRQYELMARAVGAQPKGLEVPAHVVPRAEQGRETGSERYHGGVVYEKHASLDPGRYHQGLLERARAAGATIIPHCRVNGIDREGGGHRLSTAKGSVLARDVVVATNGYTGRPTPWLRRRVIPIGSYIIATEPLPKAVMDRVMPTDRIVSDSRKVVYYYRPSPDRTRILFGGRVTSGETDPRRSGTLLHRDLVRLFPELAGSRVSHSWMGLVAYTFDTLAHTGSRDGVHYAMGYCGSGVSMAGYLGTRVGQKILGRAEGRTALDGIRFQTRPLYNGKPWFLAASVAFYRWRDGLGL</sequence>
<dbReference type="Proteomes" id="UP000193200">
    <property type="component" value="Unassembled WGS sequence"/>
</dbReference>
<dbReference type="EC" id="1.4.3.-" evidence="3"/>
<dbReference type="InterPro" id="IPR006076">
    <property type="entry name" value="FAD-dep_OxRdtase"/>
</dbReference>
<accession>A0A1Y5TMR4</accession>
<dbReference type="Pfam" id="PF01266">
    <property type="entry name" value="DAO"/>
    <property type="match status" value="1"/>
</dbReference>
<keyword evidence="4" id="KW-1185">Reference proteome</keyword>